<keyword evidence="1 5" id="KW-1003">Cell membrane</keyword>
<dbReference type="Gene3D" id="3.30.420.40">
    <property type="match status" value="1"/>
</dbReference>
<evidence type="ECO:0000259" key="7">
    <source>
        <dbReference type="SMART" id="SM00842"/>
    </source>
</evidence>
<keyword evidence="3 5" id="KW-0472">Membrane</keyword>
<evidence type="ECO:0000313" key="10">
    <source>
        <dbReference type="Proteomes" id="UP000037046"/>
    </source>
</evidence>
<protein>
    <recommendedName>
        <fullName evidence="5 6">Cell division protein FtsA</fullName>
    </recommendedName>
</protein>
<evidence type="ECO:0000256" key="6">
    <source>
        <dbReference type="PIRNR" id="PIRNR003101"/>
    </source>
</evidence>
<keyword evidence="10" id="KW-1185">Reference proteome</keyword>
<dbReference type="NCBIfam" id="TIGR01174">
    <property type="entry name" value="ftsA"/>
    <property type="match status" value="1"/>
</dbReference>
<dbReference type="Proteomes" id="UP000182160">
    <property type="component" value="Unassembled WGS sequence"/>
</dbReference>
<keyword evidence="4 5" id="KW-0131">Cell cycle</keyword>
<dbReference type="SUPFAM" id="SSF53067">
    <property type="entry name" value="Actin-like ATPase domain"/>
    <property type="match status" value="2"/>
</dbReference>
<keyword evidence="2 5" id="KW-0132">Cell division</keyword>
<evidence type="ECO:0000256" key="5">
    <source>
        <dbReference type="HAMAP-Rule" id="MF_02033"/>
    </source>
</evidence>
<dbReference type="GO" id="GO:0032153">
    <property type="term" value="C:cell division site"/>
    <property type="evidence" value="ECO:0007669"/>
    <property type="project" value="UniProtKB-UniRule"/>
</dbReference>
<reference evidence="10" key="1">
    <citation type="submission" date="2015-07" db="EMBL/GenBank/DDBJ databases">
        <title>Draft Genome Sequence of Roseovarius tolerans EL-164, a producer of N-Acylated Alanine Methyl Esters (NAMEs).</title>
        <authorList>
            <person name="Voget S."/>
            <person name="Bruns H."/>
            <person name="Wagner-Doebler I."/>
            <person name="Schulz S."/>
            <person name="Daniel R."/>
        </authorList>
    </citation>
    <scope>NUCLEOTIDE SEQUENCE [LARGE SCALE GENOMIC DNA]</scope>
    <source>
        <strain evidence="10">EL-164</strain>
    </source>
</reference>
<evidence type="ECO:0000313" key="8">
    <source>
        <dbReference type="EMBL" id="KNX41554.1"/>
    </source>
</evidence>
<dbReference type="PATRIC" id="fig|74031.6.peg.1894"/>
<dbReference type="InterPro" id="IPR050696">
    <property type="entry name" value="FtsA/MreB"/>
</dbReference>
<evidence type="ECO:0000256" key="3">
    <source>
        <dbReference type="ARBA" id="ARBA00023136"/>
    </source>
</evidence>
<feature type="domain" description="SHS2" evidence="7">
    <location>
        <begin position="38"/>
        <end position="239"/>
    </location>
</feature>
<reference evidence="8" key="2">
    <citation type="submission" date="2015-07" db="EMBL/GenBank/DDBJ databases">
        <title>MeaNS - Measles Nucleotide Surveillance Program.</title>
        <authorList>
            <person name="Tran T."/>
            <person name="Druce J."/>
        </authorList>
    </citation>
    <scope>NUCLEOTIDE SEQUENCE</scope>
    <source>
        <strain evidence="8">EL-164</strain>
    </source>
</reference>
<dbReference type="InterPro" id="IPR020823">
    <property type="entry name" value="Cell_div_FtsA"/>
</dbReference>
<evidence type="ECO:0000256" key="2">
    <source>
        <dbReference type="ARBA" id="ARBA00022618"/>
    </source>
</evidence>
<reference evidence="9 11" key="3">
    <citation type="submission" date="2016-10" db="EMBL/GenBank/DDBJ databases">
        <authorList>
            <person name="de Groot N.N."/>
        </authorList>
    </citation>
    <scope>NUCLEOTIDE SEQUENCE [LARGE SCALE GENOMIC DNA]</scope>
    <source>
        <strain evidence="9 11">DSM 11457</strain>
    </source>
</reference>
<dbReference type="CDD" id="cd24048">
    <property type="entry name" value="ASKHA_NBD_FtsA"/>
    <property type="match status" value="1"/>
</dbReference>
<evidence type="ECO:0000313" key="11">
    <source>
        <dbReference type="Proteomes" id="UP000182160"/>
    </source>
</evidence>
<dbReference type="HAMAP" id="MF_02033">
    <property type="entry name" value="FtsA"/>
    <property type="match status" value="1"/>
</dbReference>
<evidence type="ECO:0000256" key="1">
    <source>
        <dbReference type="ARBA" id="ARBA00022475"/>
    </source>
</evidence>
<dbReference type="GO" id="GO:0009898">
    <property type="term" value="C:cytoplasmic side of plasma membrane"/>
    <property type="evidence" value="ECO:0007669"/>
    <property type="project" value="UniProtKB-UniRule"/>
</dbReference>
<dbReference type="GO" id="GO:0043093">
    <property type="term" value="P:FtsZ-dependent cytokinesis"/>
    <property type="evidence" value="ECO:0007669"/>
    <property type="project" value="UniProtKB-UniRule"/>
</dbReference>
<dbReference type="InterPro" id="IPR043129">
    <property type="entry name" value="ATPase_NBD"/>
</dbReference>
<dbReference type="PANTHER" id="PTHR32432:SF4">
    <property type="entry name" value="CELL DIVISION PROTEIN FTSA"/>
    <property type="match status" value="1"/>
</dbReference>
<dbReference type="Pfam" id="PF14450">
    <property type="entry name" value="FtsA"/>
    <property type="match status" value="1"/>
</dbReference>
<name>A0A0L6CUU8_9RHOB</name>
<evidence type="ECO:0000313" key="9">
    <source>
        <dbReference type="EMBL" id="SEN38035.1"/>
    </source>
</evidence>
<dbReference type="AlphaFoldDB" id="A0A0L6CUU8"/>
<sequence>MVADNKHDGRGKLKMIELYESQRAMRAMRKAALQRGVVAVLDVGTSKIACLVLRFDGTGRLGEAEEVGRMAGQAGFRVIGAATTRSRGVRFGEIDAMVETERAIRTAVQAAQKMANIRVDHVIACFSGAEPRSYGLAGQVELEGHTVSEQDISRVLSACDVPDYGDGREVLHAQPVNFALDHRTGLIDPRGQMGQVLSTDMHMLTVDGAAIQNLAHCVKRCDLELAGVASSAYVSGISALVEDEQELGAACIDLGGGTAGVSIFIKKHMIYSDSVRMGGDHVTSDISMGLQVPQATAERIKTFYGGVVATGMDDREMIEIGGDTGDYEHDRRQVSRAELIGIMRPRVEEILEEVRARLDAAGFDHLPSQQIVLTGGGSQIPGLDGLASKILGQQVRLGRPLRVHGLPQAATGAGFASAVGMCLFAANPQDEWWDFEIPVDRYPARSLKRAVKWFKDNW</sequence>
<dbReference type="EMBL" id="LGVV01000021">
    <property type="protein sequence ID" value="KNX41554.1"/>
    <property type="molecule type" value="Genomic_DNA"/>
</dbReference>
<dbReference type="Proteomes" id="UP000037046">
    <property type="component" value="Unassembled WGS sequence"/>
</dbReference>
<comment type="subunit">
    <text evidence="5">Self-interacts. Interacts with FtsZ.</text>
</comment>
<evidence type="ECO:0000256" key="4">
    <source>
        <dbReference type="ARBA" id="ARBA00023306"/>
    </source>
</evidence>
<dbReference type="Pfam" id="PF02491">
    <property type="entry name" value="SHS2_FTSA"/>
    <property type="match status" value="1"/>
</dbReference>
<comment type="function">
    <text evidence="5 6">Cell division protein that is involved in the assembly of the Z ring. May serve as a membrane anchor for the Z ring.</text>
</comment>
<proteinExistence type="inferred from homology"/>
<comment type="subcellular location">
    <subcellularLocation>
        <location evidence="5">Cell membrane</location>
        <topology evidence="5">Peripheral membrane protein</topology>
        <orientation evidence="5">Cytoplasmic side</orientation>
    </subcellularLocation>
    <text evidence="5">Localizes to the Z ring in an FtsZ-dependent manner. Targeted to the membrane through a conserved C-terminal amphipathic helix.</text>
</comment>
<dbReference type="InterPro" id="IPR003494">
    <property type="entry name" value="SHS2_FtsA"/>
</dbReference>
<gene>
    <name evidence="5 8" type="primary">ftsA</name>
    <name evidence="8" type="ORF">ROTO_18580</name>
    <name evidence="9" type="ORF">SAMN04488077_11653</name>
</gene>
<dbReference type="SMART" id="SM00842">
    <property type="entry name" value="FtsA"/>
    <property type="match status" value="1"/>
</dbReference>
<accession>A0A0L6CUU8</accession>
<dbReference type="STRING" id="74031.SAMN04488077_11653"/>
<dbReference type="PIRSF" id="PIRSF003101">
    <property type="entry name" value="FtsA"/>
    <property type="match status" value="1"/>
</dbReference>
<comment type="similarity">
    <text evidence="5 6">Belongs to the FtsA/MreB family.</text>
</comment>
<organism evidence="8 10">
    <name type="scientific">Roseovarius tolerans</name>
    <dbReference type="NCBI Taxonomy" id="74031"/>
    <lineage>
        <taxon>Bacteria</taxon>
        <taxon>Pseudomonadati</taxon>
        <taxon>Pseudomonadota</taxon>
        <taxon>Alphaproteobacteria</taxon>
        <taxon>Rhodobacterales</taxon>
        <taxon>Roseobacteraceae</taxon>
        <taxon>Roseovarius</taxon>
    </lineage>
</organism>
<dbReference type="EMBL" id="FOBO01000016">
    <property type="protein sequence ID" value="SEN38035.1"/>
    <property type="molecule type" value="Genomic_DNA"/>
</dbReference>
<dbReference type="PANTHER" id="PTHR32432">
    <property type="entry name" value="CELL DIVISION PROTEIN FTSA-RELATED"/>
    <property type="match status" value="1"/>
</dbReference>